<reference evidence="4" key="1">
    <citation type="submission" date="2012-12" db="EMBL/GenBank/DDBJ databases">
        <authorList>
            <person name="Hellsten U."/>
            <person name="Grimwood J."/>
            <person name="Chapman J.A."/>
            <person name="Shapiro H."/>
            <person name="Aerts A."/>
            <person name="Otillar R.P."/>
            <person name="Terry A.Y."/>
            <person name="Boore J.L."/>
            <person name="Simakov O."/>
            <person name="Marletaz F."/>
            <person name="Cho S.-J."/>
            <person name="Edsinger-Gonzales E."/>
            <person name="Havlak P."/>
            <person name="Kuo D.-H."/>
            <person name="Larsson T."/>
            <person name="Lv J."/>
            <person name="Arendt D."/>
            <person name="Savage R."/>
            <person name="Osoegawa K."/>
            <person name="de Jong P."/>
            <person name="Lindberg D.R."/>
            <person name="Seaver E.C."/>
            <person name="Weisblat D.A."/>
            <person name="Putnam N.H."/>
            <person name="Grigoriev I.V."/>
            <person name="Rokhsar D.S."/>
        </authorList>
    </citation>
    <scope>NUCLEOTIDE SEQUENCE</scope>
</reference>
<dbReference type="KEGG" id="hro:HELRODRAFT_167601"/>
<protein>
    <submittedName>
        <fullName evidence="2 3">Uncharacterized protein</fullName>
    </submittedName>
</protein>
<dbReference type="EMBL" id="KB095858">
    <property type="protein sequence ID" value="ESO11069.1"/>
    <property type="molecule type" value="Genomic_DNA"/>
</dbReference>
<feature type="compositionally biased region" description="Polar residues" evidence="1">
    <location>
        <begin position="29"/>
        <end position="41"/>
    </location>
</feature>
<dbReference type="RefSeq" id="XP_009011338.1">
    <property type="nucleotide sequence ID" value="XM_009013090.1"/>
</dbReference>
<reference evidence="2 4" key="2">
    <citation type="journal article" date="2013" name="Nature">
        <title>Insights into bilaterian evolution from three spiralian genomes.</title>
        <authorList>
            <person name="Simakov O."/>
            <person name="Marletaz F."/>
            <person name="Cho S.J."/>
            <person name="Edsinger-Gonzales E."/>
            <person name="Havlak P."/>
            <person name="Hellsten U."/>
            <person name="Kuo D.H."/>
            <person name="Larsson T."/>
            <person name="Lv J."/>
            <person name="Arendt D."/>
            <person name="Savage R."/>
            <person name="Osoegawa K."/>
            <person name="de Jong P."/>
            <person name="Grimwood J."/>
            <person name="Chapman J.A."/>
            <person name="Shapiro H."/>
            <person name="Aerts A."/>
            <person name="Otillar R.P."/>
            <person name="Terry A.Y."/>
            <person name="Boore J.L."/>
            <person name="Grigoriev I.V."/>
            <person name="Lindberg D.R."/>
            <person name="Seaver E.C."/>
            <person name="Weisblat D.A."/>
            <person name="Putnam N.H."/>
            <person name="Rokhsar D.S."/>
        </authorList>
    </citation>
    <scope>NUCLEOTIDE SEQUENCE</scope>
</reference>
<dbReference type="GeneID" id="20201992"/>
<evidence type="ECO:0000313" key="3">
    <source>
        <dbReference type="EnsemblMetazoa" id="HelroP167601"/>
    </source>
</evidence>
<dbReference type="AlphaFoldDB" id="T1EZJ2"/>
<proteinExistence type="predicted"/>
<dbReference type="InParanoid" id="T1EZJ2"/>
<accession>T1EZJ2</accession>
<reference evidence="3" key="3">
    <citation type="submission" date="2015-06" db="UniProtKB">
        <authorList>
            <consortium name="EnsemblMetazoa"/>
        </authorList>
    </citation>
    <scope>IDENTIFICATION</scope>
</reference>
<organism evidence="3 4">
    <name type="scientific">Helobdella robusta</name>
    <name type="common">Californian leech</name>
    <dbReference type="NCBI Taxonomy" id="6412"/>
    <lineage>
        <taxon>Eukaryota</taxon>
        <taxon>Metazoa</taxon>
        <taxon>Spiralia</taxon>
        <taxon>Lophotrochozoa</taxon>
        <taxon>Annelida</taxon>
        <taxon>Clitellata</taxon>
        <taxon>Hirudinea</taxon>
        <taxon>Rhynchobdellida</taxon>
        <taxon>Glossiphoniidae</taxon>
        <taxon>Helobdella</taxon>
    </lineage>
</organism>
<keyword evidence="4" id="KW-1185">Reference proteome</keyword>
<gene>
    <name evidence="3" type="primary">20201992</name>
    <name evidence="2" type="ORF">HELRODRAFT_167601</name>
</gene>
<evidence type="ECO:0000256" key="1">
    <source>
        <dbReference type="SAM" id="MobiDB-lite"/>
    </source>
</evidence>
<feature type="region of interest" description="Disordered" evidence="1">
    <location>
        <begin position="94"/>
        <end position="131"/>
    </location>
</feature>
<evidence type="ECO:0000313" key="4">
    <source>
        <dbReference type="Proteomes" id="UP000015101"/>
    </source>
</evidence>
<dbReference type="EMBL" id="AMQM01002818">
    <property type="status" value="NOT_ANNOTATED_CDS"/>
    <property type="molecule type" value="Genomic_DNA"/>
</dbReference>
<feature type="region of interest" description="Disordered" evidence="1">
    <location>
        <begin position="1"/>
        <end position="52"/>
    </location>
</feature>
<dbReference type="CTD" id="20201992"/>
<evidence type="ECO:0000313" key="2">
    <source>
        <dbReference type="EMBL" id="ESO11069.1"/>
    </source>
</evidence>
<name>T1EZJ2_HELRO</name>
<dbReference type="HOGENOM" id="CLU_1929831_0_0_1"/>
<dbReference type="Proteomes" id="UP000015101">
    <property type="component" value="Unassembled WGS sequence"/>
</dbReference>
<sequence>MGNVESSMEGRYNCKRKFREDEREDDENQPSTSTSVHQNQNKAKRPKHEKILSESNELIEIYEQKSDIDDAHDMLNTHRNDDNRKNTMYNKLLATQPLGRTTKNSEATSLEATSSDIDENENNDDNNKVQA</sequence>
<dbReference type="EnsemblMetazoa" id="HelroT167601">
    <property type="protein sequence ID" value="HelroP167601"/>
    <property type="gene ID" value="HelroG167601"/>
</dbReference>
<feature type="compositionally biased region" description="Polar residues" evidence="1">
    <location>
        <begin position="98"/>
        <end position="115"/>
    </location>
</feature>